<dbReference type="EMBL" id="JYDO01001749">
    <property type="protein sequence ID" value="KRZ63898.1"/>
    <property type="molecule type" value="Genomic_DNA"/>
</dbReference>
<proteinExistence type="predicted"/>
<accession>A0A0V1LWN7</accession>
<gene>
    <name evidence="1" type="ORF">T10_11090</name>
</gene>
<sequence>MASIKHHFNRNESTLIENQSELFRNRSTLTVLS</sequence>
<organism evidence="1 2">
    <name type="scientific">Trichinella papuae</name>
    <dbReference type="NCBI Taxonomy" id="268474"/>
    <lineage>
        <taxon>Eukaryota</taxon>
        <taxon>Metazoa</taxon>
        <taxon>Ecdysozoa</taxon>
        <taxon>Nematoda</taxon>
        <taxon>Enoplea</taxon>
        <taxon>Dorylaimia</taxon>
        <taxon>Trichinellida</taxon>
        <taxon>Trichinellidae</taxon>
        <taxon>Trichinella</taxon>
    </lineage>
</organism>
<protein>
    <submittedName>
        <fullName evidence="1">Uncharacterized protein</fullName>
    </submittedName>
</protein>
<name>A0A0V1LWN7_9BILA</name>
<keyword evidence="2" id="KW-1185">Reference proteome</keyword>
<dbReference type="AlphaFoldDB" id="A0A0V1LWN7"/>
<comment type="caution">
    <text evidence="1">The sequence shown here is derived from an EMBL/GenBank/DDBJ whole genome shotgun (WGS) entry which is preliminary data.</text>
</comment>
<dbReference type="Proteomes" id="UP000054843">
    <property type="component" value="Unassembled WGS sequence"/>
</dbReference>
<evidence type="ECO:0000313" key="1">
    <source>
        <dbReference type="EMBL" id="KRZ63898.1"/>
    </source>
</evidence>
<reference evidence="1 2" key="1">
    <citation type="submission" date="2015-01" db="EMBL/GenBank/DDBJ databases">
        <title>Evolution of Trichinella species and genotypes.</title>
        <authorList>
            <person name="Korhonen P.K."/>
            <person name="Edoardo P."/>
            <person name="Giuseppe L.R."/>
            <person name="Gasser R.B."/>
        </authorList>
    </citation>
    <scope>NUCLEOTIDE SEQUENCE [LARGE SCALE GENOMIC DNA]</scope>
    <source>
        <strain evidence="1">ISS1980</strain>
    </source>
</reference>
<evidence type="ECO:0000313" key="2">
    <source>
        <dbReference type="Proteomes" id="UP000054843"/>
    </source>
</evidence>